<dbReference type="AlphaFoldDB" id="A0A1T0A0E8"/>
<evidence type="ECO:0000313" key="1">
    <source>
        <dbReference type="EMBL" id="QSX16370.1"/>
    </source>
</evidence>
<organism evidence="1 2">
    <name type="scientific">Glaesserella parasuis</name>
    <name type="common">Haemophilus parasuis</name>
    <dbReference type="NCBI Taxonomy" id="738"/>
    <lineage>
        <taxon>Bacteria</taxon>
        <taxon>Pseudomonadati</taxon>
        <taxon>Pseudomonadota</taxon>
        <taxon>Gammaproteobacteria</taxon>
        <taxon>Pasteurellales</taxon>
        <taxon>Pasteurellaceae</taxon>
        <taxon>Glaesserella</taxon>
    </lineage>
</organism>
<gene>
    <name evidence="1" type="ORF">J1G54_08325</name>
</gene>
<dbReference type="Pfam" id="PF23812">
    <property type="entry name" value="Phage_TAC_18"/>
    <property type="match status" value="1"/>
</dbReference>
<accession>A0A1T0A0E8</accession>
<evidence type="ECO:0000313" key="2">
    <source>
        <dbReference type="Proteomes" id="UP000662736"/>
    </source>
</evidence>
<protein>
    <submittedName>
        <fullName evidence="1">Uncharacterized protein</fullName>
    </submittedName>
</protein>
<dbReference type="InterPro" id="IPR056919">
    <property type="entry name" value="Phage_TAC_18"/>
</dbReference>
<sequence length="111" mass="12776">MLAYAKKEFELDKKPKDSDCTLREHLLAIQEQTGSVPEELENIEISPAISYLLGFFYELSLSRQSGMGLCPITYAEIEAWNRLLQIELAVWEIKVIKQLDVIFLNVQNTEI</sequence>
<name>A0A1T0A0E8_GLAPU</name>
<dbReference type="EMBL" id="CP071491">
    <property type="protein sequence ID" value="QSX16370.1"/>
    <property type="molecule type" value="Genomic_DNA"/>
</dbReference>
<reference evidence="1" key="1">
    <citation type="submission" date="2021-03" db="EMBL/GenBank/DDBJ databases">
        <title>Characterization of a novel Integrative Conjugative Element in Glaesserella parasuis.</title>
        <authorList>
            <person name="Hu G."/>
            <person name="Sun H."/>
        </authorList>
    </citation>
    <scope>NUCLEOTIDE SEQUENCE</scope>
    <source>
        <strain evidence="1">GHP1807</strain>
    </source>
</reference>
<dbReference type="RefSeq" id="WP_005714384.1">
    <property type="nucleotide sequence ID" value="NZ_JARURM010000053.1"/>
</dbReference>
<dbReference type="KEGG" id="hpas:JL26_00980"/>
<dbReference type="Proteomes" id="UP000662736">
    <property type="component" value="Chromosome"/>
</dbReference>
<proteinExistence type="predicted"/>